<keyword evidence="3 5" id="KW-1133">Transmembrane helix</keyword>
<dbReference type="Proteomes" id="UP000472267">
    <property type="component" value="Chromosome 9"/>
</dbReference>
<dbReference type="Ensembl" id="ENSSFAT00005034699.1">
    <property type="protein sequence ID" value="ENSSFAP00005033524.1"/>
    <property type="gene ID" value="ENSSFAG00005016956.1"/>
</dbReference>
<organism evidence="7 8">
    <name type="scientific">Salarias fasciatus</name>
    <name type="common">Jewelled blenny</name>
    <name type="synonym">Blennius fasciatus</name>
    <dbReference type="NCBI Taxonomy" id="181472"/>
    <lineage>
        <taxon>Eukaryota</taxon>
        <taxon>Metazoa</taxon>
        <taxon>Chordata</taxon>
        <taxon>Craniata</taxon>
        <taxon>Vertebrata</taxon>
        <taxon>Euteleostomi</taxon>
        <taxon>Actinopterygii</taxon>
        <taxon>Neopterygii</taxon>
        <taxon>Teleostei</taxon>
        <taxon>Neoteleostei</taxon>
        <taxon>Acanthomorphata</taxon>
        <taxon>Ovalentaria</taxon>
        <taxon>Blenniimorphae</taxon>
        <taxon>Blenniiformes</taxon>
        <taxon>Blennioidei</taxon>
        <taxon>Blenniidae</taxon>
        <taxon>Salariinae</taxon>
        <taxon>Salarias</taxon>
    </lineage>
</organism>
<sequence length="142" mass="16875">MFRGFKNWKFLKIFQTLKEKSSLLKVFLTPTPTPPPPECVSPPTLLPVTVYVSCVGCVLLMALFSLLQVYTNRLRRVIAAFYYPKREKRRILFIYNLQLHRRISSPDKTRTRGRRGKPVTVFQRLARWWRRLCRWLGSEDTD</sequence>
<reference evidence="7" key="2">
    <citation type="submission" date="2025-08" db="UniProtKB">
        <authorList>
            <consortium name="Ensembl"/>
        </authorList>
    </citation>
    <scope>IDENTIFICATION</scope>
</reference>
<evidence type="ECO:0000256" key="4">
    <source>
        <dbReference type="ARBA" id="ARBA00023136"/>
    </source>
</evidence>
<accession>A0A672HX66</accession>
<keyword evidence="8" id="KW-1185">Reference proteome</keyword>
<evidence type="ECO:0000256" key="3">
    <source>
        <dbReference type="ARBA" id="ARBA00022989"/>
    </source>
</evidence>
<dbReference type="PANTHER" id="PTHR21041:SF17">
    <property type="entry name" value="E3 UBIQUITIN-PROTEIN LIGASE DCST1"/>
    <property type="match status" value="1"/>
</dbReference>
<dbReference type="PANTHER" id="PTHR21041">
    <property type="entry name" value="DENDRITIC CELL-SPECIFIC TRANSMEMBRANE PROTEIN"/>
    <property type="match status" value="1"/>
</dbReference>
<comment type="subcellular location">
    <subcellularLocation>
        <location evidence="1">Membrane</location>
        <topology evidence="1">Multi-pass membrane protein</topology>
    </subcellularLocation>
</comment>
<evidence type="ECO:0000259" key="6">
    <source>
        <dbReference type="Pfam" id="PF07782"/>
    </source>
</evidence>
<feature type="transmembrane region" description="Helical" evidence="5">
    <location>
        <begin position="45"/>
        <end position="67"/>
    </location>
</feature>
<evidence type="ECO:0000256" key="1">
    <source>
        <dbReference type="ARBA" id="ARBA00004141"/>
    </source>
</evidence>
<dbReference type="InterPro" id="IPR012858">
    <property type="entry name" value="DC_STAMP-like"/>
</dbReference>
<dbReference type="InterPro" id="IPR051856">
    <property type="entry name" value="CSR-E3_Ligase_Protein"/>
</dbReference>
<dbReference type="InParanoid" id="A0A672HX66"/>
<keyword evidence="2 5" id="KW-0812">Transmembrane</keyword>
<protein>
    <recommendedName>
        <fullName evidence="6">Dendritic cell-specific transmembrane protein-like domain-containing protein</fullName>
    </recommendedName>
</protein>
<feature type="domain" description="Dendritic cell-specific transmembrane protein-like" evidence="6">
    <location>
        <begin position="36"/>
        <end position="95"/>
    </location>
</feature>
<evidence type="ECO:0000256" key="2">
    <source>
        <dbReference type="ARBA" id="ARBA00022692"/>
    </source>
</evidence>
<evidence type="ECO:0000256" key="5">
    <source>
        <dbReference type="SAM" id="Phobius"/>
    </source>
</evidence>
<dbReference type="Pfam" id="PF07782">
    <property type="entry name" value="DC_STAMP"/>
    <property type="match status" value="1"/>
</dbReference>
<evidence type="ECO:0000313" key="8">
    <source>
        <dbReference type="Proteomes" id="UP000472267"/>
    </source>
</evidence>
<evidence type="ECO:0000313" key="7">
    <source>
        <dbReference type="Ensembl" id="ENSSFAP00005033524.1"/>
    </source>
</evidence>
<proteinExistence type="predicted"/>
<reference evidence="7" key="3">
    <citation type="submission" date="2025-09" db="UniProtKB">
        <authorList>
            <consortium name="Ensembl"/>
        </authorList>
    </citation>
    <scope>IDENTIFICATION</scope>
</reference>
<dbReference type="GO" id="GO:0016020">
    <property type="term" value="C:membrane"/>
    <property type="evidence" value="ECO:0007669"/>
    <property type="project" value="UniProtKB-SubCell"/>
</dbReference>
<name>A0A672HX66_SALFA</name>
<dbReference type="AlphaFoldDB" id="A0A672HX66"/>
<reference evidence="7" key="1">
    <citation type="submission" date="2019-06" db="EMBL/GenBank/DDBJ databases">
        <authorList>
            <consortium name="Wellcome Sanger Institute Data Sharing"/>
        </authorList>
    </citation>
    <scope>NUCLEOTIDE SEQUENCE [LARGE SCALE GENOMIC DNA]</scope>
</reference>
<keyword evidence="4 5" id="KW-0472">Membrane</keyword>